<dbReference type="InterPro" id="IPR010923">
    <property type="entry name" value="T(6)A37_SUA5"/>
</dbReference>
<feature type="binding site" evidence="14">
    <location>
        <position position="50"/>
    </location>
    <ligand>
        <name>ATP</name>
        <dbReference type="ChEBI" id="CHEBI:30616"/>
    </ligand>
</feature>
<evidence type="ECO:0000256" key="8">
    <source>
        <dbReference type="ARBA" id="ARBA00022695"/>
    </source>
</evidence>
<comment type="subcellular location">
    <subcellularLocation>
        <location evidence="1 13">Cytoplasm</location>
    </subcellularLocation>
</comment>
<dbReference type="FunFam" id="3.90.870.10:FF:000009">
    <property type="entry name" value="Threonylcarbamoyl-AMP synthase, putative"/>
    <property type="match status" value="1"/>
</dbReference>
<evidence type="ECO:0000256" key="7">
    <source>
        <dbReference type="ARBA" id="ARBA00022694"/>
    </source>
</evidence>
<dbReference type="InterPro" id="IPR006070">
    <property type="entry name" value="Sua5-like_dom"/>
</dbReference>
<dbReference type="RefSeq" id="WP_073138581.1">
    <property type="nucleotide sequence ID" value="NZ_FQWQ01000003.1"/>
</dbReference>
<dbReference type="OrthoDB" id="9814580at2"/>
<dbReference type="GO" id="GO:0005737">
    <property type="term" value="C:cytoplasm"/>
    <property type="evidence" value="ECO:0007669"/>
    <property type="project" value="UniProtKB-SubCell"/>
</dbReference>
<dbReference type="SUPFAM" id="SSF55821">
    <property type="entry name" value="YrdC/RibB"/>
    <property type="match status" value="1"/>
</dbReference>
<dbReference type="GO" id="GO:0000049">
    <property type="term" value="F:tRNA binding"/>
    <property type="evidence" value="ECO:0007669"/>
    <property type="project" value="TreeGrafter"/>
</dbReference>
<evidence type="ECO:0000256" key="4">
    <source>
        <dbReference type="ARBA" id="ARBA00015492"/>
    </source>
</evidence>
<evidence type="ECO:0000313" key="17">
    <source>
        <dbReference type="Proteomes" id="UP000184212"/>
    </source>
</evidence>
<evidence type="ECO:0000256" key="9">
    <source>
        <dbReference type="ARBA" id="ARBA00022741"/>
    </source>
</evidence>
<dbReference type="PANTHER" id="PTHR17490:SF16">
    <property type="entry name" value="THREONYLCARBAMOYL-AMP SYNTHASE"/>
    <property type="match status" value="1"/>
</dbReference>
<dbReference type="InterPro" id="IPR050156">
    <property type="entry name" value="TC-AMP_synthase_SUA5"/>
</dbReference>
<keyword evidence="6 13" id="KW-0808">Transferase</keyword>
<evidence type="ECO:0000313" key="16">
    <source>
        <dbReference type="EMBL" id="SHH60262.1"/>
    </source>
</evidence>
<feature type="binding site" evidence="14">
    <location>
        <position position="133"/>
    </location>
    <ligand>
        <name>L-threonine</name>
        <dbReference type="ChEBI" id="CHEBI:57926"/>
    </ligand>
</feature>
<dbReference type="EC" id="2.7.7.87" evidence="3 13"/>
<keyword evidence="17" id="KW-1185">Reference proteome</keyword>
<evidence type="ECO:0000256" key="5">
    <source>
        <dbReference type="ARBA" id="ARBA00022490"/>
    </source>
</evidence>
<sequence>MAEIGTDILKAKALLENGELVAIPTETVYGLAGNALQPEAVAKIFKVKERPEFDPLIVHVPNFDHVQKYAAEIPAGAALLAKHFWPGPLTLLLKKKDIIPDLVTSGLDTVGLRCPDHALTRELLSSLGFPLAAPSANPFGYVSPTRPAHVNDQLGQKIPYILDGGPCGVGIESTIVGFEKNVPVVYRMGGLSVEAIESVVGKIILQAYSSSNPKTPGQLKSHYAPGHKVVIGKIEELLRRYPTQTCGLLTFQKNYHFPYQYVLSPSGTLEEAAQNLFTALREFDKMPIDIILSEPVPDQGLGRAINDRIRRAAATDTP</sequence>
<dbReference type="GO" id="GO:0005524">
    <property type="term" value="F:ATP binding"/>
    <property type="evidence" value="ECO:0007669"/>
    <property type="project" value="UniProtKB-UniRule"/>
</dbReference>
<organism evidence="16 17">
    <name type="scientific">Chryseolinea serpens</name>
    <dbReference type="NCBI Taxonomy" id="947013"/>
    <lineage>
        <taxon>Bacteria</taxon>
        <taxon>Pseudomonadati</taxon>
        <taxon>Bacteroidota</taxon>
        <taxon>Cytophagia</taxon>
        <taxon>Cytophagales</taxon>
        <taxon>Fulvivirgaceae</taxon>
        <taxon>Chryseolinea</taxon>
    </lineage>
</organism>
<comment type="function">
    <text evidence="13">Required for the formation of a threonylcarbamoyl group on adenosine at position 37 (t(6)A37) in tRNAs that read codons beginning with adenine.</text>
</comment>
<dbReference type="Pfam" id="PF03481">
    <property type="entry name" value="Sua5_C"/>
    <property type="match status" value="1"/>
</dbReference>
<dbReference type="InterPro" id="IPR005145">
    <property type="entry name" value="Sua5_C"/>
</dbReference>
<dbReference type="InterPro" id="IPR017945">
    <property type="entry name" value="DHBP_synth_RibB-like_a/b_dom"/>
</dbReference>
<dbReference type="GO" id="GO:0006450">
    <property type="term" value="P:regulation of translational fidelity"/>
    <property type="evidence" value="ECO:0007669"/>
    <property type="project" value="TreeGrafter"/>
</dbReference>
<dbReference type="Gene3D" id="3.90.870.10">
    <property type="entry name" value="DHBP synthase"/>
    <property type="match status" value="1"/>
</dbReference>
<keyword evidence="8 13" id="KW-0548">Nucleotidyltransferase</keyword>
<feature type="binding site" evidence="14">
    <location>
        <position position="135"/>
    </location>
    <ligand>
        <name>ATP</name>
        <dbReference type="ChEBI" id="CHEBI:30616"/>
    </ligand>
</feature>
<keyword evidence="9 13" id="KW-0547">Nucleotide-binding</keyword>
<accession>A0A1M5UB74</accession>
<dbReference type="PROSITE" id="PS51163">
    <property type="entry name" value="YRDC"/>
    <property type="match status" value="1"/>
</dbReference>
<feature type="binding site" evidence="14">
    <location>
        <position position="27"/>
    </location>
    <ligand>
        <name>L-threonine</name>
        <dbReference type="ChEBI" id="CHEBI:57926"/>
    </ligand>
</feature>
<keyword evidence="10 13" id="KW-0067">ATP-binding</keyword>
<comment type="catalytic activity">
    <reaction evidence="12 13">
        <text>L-threonine + hydrogencarbonate + ATP = L-threonylcarbamoyladenylate + diphosphate + H2O</text>
        <dbReference type="Rhea" id="RHEA:36407"/>
        <dbReference type="ChEBI" id="CHEBI:15377"/>
        <dbReference type="ChEBI" id="CHEBI:17544"/>
        <dbReference type="ChEBI" id="CHEBI:30616"/>
        <dbReference type="ChEBI" id="CHEBI:33019"/>
        <dbReference type="ChEBI" id="CHEBI:57926"/>
        <dbReference type="ChEBI" id="CHEBI:73682"/>
        <dbReference type="EC" id="2.7.7.87"/>
    </reaction>
</comment>
<gene>
    <name evidence="16" type="ORF">SAMN04488109_4572</name>
</gene>
<reference evidence="16 17" key="1">
    <citation type="submission" date="2016-11" db="EMBL/GenBank/DDBJ databases">
        <authorList>
            <person name="Jaros S."/>
            <person name="Januszkiewicz K."/>
            <person name="Wedrychowicz H."/>
        </authorList>
    </citation>
    <scope>NUCLEOTIDE SEQUENCE [LARGE SCALE GENOMIC DNA]</scope>
    <source>
        <strain evidence="16 17">DSM 24574</strain>
    </source>
</reference>
<name>A0A1M5UB74_9BACT</name>
<dbReference type="STRING" id="947013.SAMN04488109_4572"/>
<protein>
    <recommendedName>
        <fullName evidence="4 13">Threonylcarbamoyl-AMP synthase</fullName>
        <shortName evidence="13">TC-AMP synthase</shortName>
        <ecNumber evidence="3 13">2.7.7.87</ecNumber>
    </recommendedName>
    <alternativeName>
        <fullName evidence="11 13">L-threonylcarbamoyladenylate synthase</fullName>
    </alternativeName>
</protein>
<feature type="binding site" evidence="14">
    <location>
        <position position="113"/>
    </location>
    <ligand>
        <name>L-threonine</name>
        <dbReference type="ChEBI" id="CHEBI:57926"/>
    </ligand>
</feature>
<dbReference type="NCBIfam" id="TIGR00057">
    <property type="entry name" value="L-threonylcarbamoyladenylate synthase"/>
    <property type="match status" value="1"/>
</dbReference>
<feature type="domain" description="YrdC-like" evidence="15">
    <location>
        <begin position="5"/>
        <end position="191"/>
    </location>
</feature>
<evidence type="ECO:0000256" key="14">
    <source>
        <dbReference type="PIRSR" id="PIRSR004930-1"/>
    </source>
</evidence>
<evidence type="ECO:0000256" key="10">
    <source>
        <dbReference type="ARBA" id="ARBA00022840"/>
    </source>
</evidence>
<dbReference type="GO" id="GO:0061710">
    <property type="term" value="F:L-threonylcarbamoyladenylate synthase"/>
    <property type="evidence" value="ECO:0007669"/>
    <property type="project" value="UniProtKB-EC"/>
</dbReference>
<feature type="binding site" evidence="14">
    <location>
        <position position="223"/>
    </location>
    <ligand>
        <name>ATP</name>
        <dbReference type="ChEBI" id="CHEBI:30616"/>
    </ligand>
</feature>
<evidence type="ECO:0000259" key="15">
    <source>
        <dbReference type="PROSITE" id="PS51163"/>
    </source>
</evidence>
<keyword evidence="7 13" id="KW-0819">tRNA processing</keyword>
<evidence type="ECO:0000256" key="2">
    <source>
        <dbReference type="ARBA" id="ARBA00007663"/>
    </source>
</evidence>
<comment type="similarity">
    <text evidence="2 13">Belongs to the SUA5 family.</text>
</comment>
<dbReference type="InterPro" id="IPR038385">
    <property type="entry name" value="Sua5/YwlC_C"/>
</dbReference>
<evidence type="ECO:0000256" key="1">
    <source>
        <dbReference type="ARBA" id="ARBA00004496"/>
    </source>
</evidence>
<feature type="binding site" evidence="14">
    <location>
        <position position="59"/>
    </location>
    <ligand>
        <name>ATP</name>
        <dbReference type="ChEBI" id="CHEBI:30616"/>
    </ligand>
</feature>
<keyword evidence="5 13" id="KW-0963">Cytoplasm</keyword>
<feature type="binding site" evidence="14">
    <location>
        <position position="187"/>
    </location>
    <ligand>
        <name>ATP</name>
        <dbReference type="ChEBI" id="CHEBI:30616"/>
    </ligand>
</feature>
<feature type="binding site" evidence="14">
    <location>
        <position position="173"/>
    </location>
    <ligand>
        <name>L-threonine</name>
        <dbReference type="ChEBI" id="CHEBI:57926"/>
    </ligand>
</feature>
<feature type="binding site" evidence="14">
    <location>
        <position position="109"/>
    </location>
    <ligand>
        <name>ATP</name>
        <dbReference type="ChEBI" id="CHEBI:30616"/>
    </ligand>
</feature>
<proteinExistence type="inferred from homology"/>
<dbReference type="GO" id="GO:0003725">
    <property type="term" value="F:double-stranded RNA binding"/>
    <property type="evidence" value="ECO:0007669"/>
    <property type="project" value="UniProtKB-UniRule"/>
</dbReference>
<dbReference type="Pfam" id="PF01300">
    <property type="entry name" value="Sua5_yciO_yrdC"/>
    <property type="match status" value="1"/>
</dbReference>
<evidence type="ECO:0000256" key="6">
    <source>
        <dbReference type="ARBA" id="ARBA00022679"/>
    </source>
</evidence>
<dbReference type="GO" id="GO:0008033">
    <property type="term" value="P:tRNA processing"/>
    <property type="evidence" value="ECO:0007669"/>
    <property type="project" value="UniProtKB-KW"/>
</dbReference>
<evidence type="ECO:0000256" key="12">
    <source>
        <dbReference type="ARBA" id="ARBA00048366"/>
    </source>
</evidence>
<evidence type="ECO:0000256" key="11">
    <source>
        <dbReference type="ARBA" id="ARBA00029774"/>
    </source>
</evidence>
<dbReference type="EMBL" id="FQWQ01000003">
    <property type="protein sequence ID" value="SHH60262.1"/>
    <property type="molecule type" value="Genomic_DNA"/>
</dbReference>
<dbReference type="Proteomes" id="UP000184212">
    <property type="component" value="Unassembled WGS sequence"/>
</dbReference>
<dbReference type="Gene3D" id="3.40.50.11030">
    <property type="entry name" value="Threonylcarbamoyl-AMP synthase, C-terminal domain"/>
    <property type="match status" value="1"/>
</dbReference>
<evidence type="ECO:0000256" key="3">
    <source>
        <dbReference type="ARBA" id="ARBA00012584"/>
    </source>
</evidence>
<dbReference type="PIRSF" id="PIRSF004930">
    <property type="entry name" value="Tln_factor_SUA5"/>
    <property type="match status" value="1"/>
</dbReference>
<evidence type="ECO:0000256" key="13">
    <source>
        <dbReference type="PIRNR" id="PIRNR004930"/>
    </source>
</evidence>
<dbReference type="PANTHER" id="PTHR17490">
    <property type="entry name" value="SUA5"/>
    <property type="match status" value="1"/>
</dbReference>
<feature type="binding site" evidence="14">
    <location>
        <position position="143"/>
    </location>
    <ligand>
        <name>ATP</name>
        <dbReference type="ChEBI" id="CHEBI:30616"/>
    </ligand>
</feature>
<dbReference type="AlphaFoldDB" id="A0A1M5UB74"/>